<name>A0A183T8E6_SCHSO</name>
<evidence type="ECO:0000256" key="1">
    <source>
        <dbReference type="SAM" id="MobiDB-lite"/>
    </source>
</evidence>
<dbReference type="OrthoDB" id="425014at2759"/>
<dbReference type="Proteomes" id="UP000275846">
    <property type="component" value="Unassembled WGS sequence"/>
</dbReference>
<gene>
    <name evidence="2" type="ORF">SSLN_LOCUS12744</name>
</gene>
<feature type="region of interest" description="Disordered" evidence="1">
    <location>
        <begin position="207"/>
        <end position="235"/>
    </location>
</feature>
<reference evidence="4" key="1">
    <citation type="submission" date="2016-06" db="UniProtKB">
        <authorList>
            <consortium name="WormBaseParasite"/>
        </authorList>
    </citation>
    <scope>IDENTIFICATION</scope>
</reference>
<dbReference type="EMBL" id="UYSU01037508">
    <property type="protein sequence ID" value="VDL99129.1"/>
    <property type="molecule type" value="Genomic_DNA"/>
</dbReference>
<evidence type="ECO:0000313" key="2">
    <source>
        <dbReference type="EMBL" id="VDL99129.1"/>
    </source>
</evidence>
<dbReference type="PANTHER" id="PTHR47027:SF26">
    <property type="entry name" value="REVERSE TRANSCRIPTASE DOMAIN-CONTAINING PROTEIN"/>
    <property type="match status" value="1"/>
</dbReference>
<reference evidence="2 3" key="2">
    <citation type="submission" date="2018-11" db="EMBL/GenBank/DDBJ databases">
        <authorList>
            <consortium name="Pathogen Informatics"/>
        </authorList>
    </citation>
    <scope>NUCLEOTIDE SEQUENCE [LARGE SCALE GENOMIC DNA]</scope>
    <source>
        <strain evidence="2 3">NST_G2</strain>
    </source>
</reference>
<evidence type="ECO:0000313" key="4">
    <source>
        <dbReference type="WBParaSite" id="SSLN_0001323301-mRNA-1"/>
    </source>
</evidence>
<dbReference type="PANTHER" id="PTHR47027">
    <property type="entry name" value="REVERSE TRANSCRIPTASE DOMAIN-CONTAINING PROTEIN"/>
    <property type="match status" value="1"/>
</dbReference>
<feature type="compositionally biased region" description="Pro residues" evidence="1">
    <location>
        <begin position="213"/>
        <end position="229"/>
    </location>
</feature>
<dbReference type="AlphaFoldDB" id="A0A183T8E6"/>
<organism evidence="4">
    <name type="scientific">Schistocephalus solidus</name>
    <name type="common">Tapeworm</name>
    <dbReference type="NCBI Taxonomy" id="70667"/>
    <lineage>
        <taxon>Eukaryota</taxon>
        <taxon>Metazoa</taxon>
        <taxon>Spiralia</taxon>
        <taxon>Lophotrochozoa</taxon>
        <taxon>Platyhelminthes</taxon>
        <taxon>Cestoda</taxon>
        <taxon>Eucestoda</taxon>
        <taxon>Diphyllobothriidea</taxon>
        <taxon>Diphyllobothriidae</taxon>
        <taxon>Schistocephalus</taxon>
    </lineage>
</organism>
<sequence length="235" mass="26771">MQATTRVSTTTIHNLLFADECALNTAMEEDMEHGHLRRRLHQLWINNKILKLRWQDGIPDTEVLDHTGILSIHAMLRQLQLRWTDHLVRMDDERQPRRLFYGDVTTGARRQGDPKRYYKDTLMKSLKQLQINLGNREDLAMDIPAWRRFVKTGAAIYEANRITAAKAKIAPSKSPAPPINIFDAQALPTYPRCQRIFSARIGLRTHSSTHHLLPPPPPSPSLPLPPPPSAMGTLS</sequence>
<evidence type="ECO:0000313" key="3">
    <source>
        <dbReference type="Proteomes" id="UP000275846"/>
    </source>
</evidence>
<protein>
    <submittedName>
        <fullName evidence="4">Reverse transcriptase domain-containing protein</fullName>
    </submittedName>
</protein>
<dbReference type="WBParaSite" id="SSLN_0001323301-mRNA-1">
    <property type="protein sequence ID" value="SSLN_0001323301-mRNA-1"/>
    <property type="gene ID" value="SSLN_0001323301"/>
</dbReference>
<keyword evidence="3" id="KW-1185">Reference proteome</keyword>
<accession>A0A183T8E6</accession>
<proteinExistence type="predicted"/>